<dbReference type="GO" id="GO:0098542">
    <property type="term" value="P:defense response to other organism"/>
    <property type="evidence" value="ECO:0007669"/>
    <property type="project" value="TreeGrafter"/>
</dbReference>
<dbReference type="GO" id="GO:0043531">
    <property type="term" value="F:ADP binding"/>
    <property type="evidence" value="ECO:0007669"/>
    <property type="project" value="InterPro"/>
</dbReference>
<protein>
    <submittedName>
        <fullName evidence="6">Uncharacterized protein</fullName>
    </submittedName>
</protein>
<dbReference type="Pfam" id="PF23598">
    <property type="entry name" value="LRR_14"/>
    <property type="match status" value="1"/>
</dbReference>
<dbReference type="InterPro" id="IPR036388">
    <property type="entry name" value="WH-like_DNA-bd_sf"/>
</dbReference>
<dbReference type="Gene3D" id="1.10.8.430">
    <property type="entry name" value="Helical domain of apoptotic protease-activating factors"/>
    <property type="match status" value="1"/>
</dbReference>
<keyword evidence="1" id="KW-0677">Repeat</keyword>
<dbReference type="PANTHER" id="PTHR23155">
    <property type="entry name" value="DISEASE RESISTANCE PROTEIN RP"/>
    <property type="match status" value="1"/>
</dbReference>
<dbReference type="Gene3D" id="3.40.50.300">
    <property type="entry name" value="P-loop containing nucleotide triphosphate hydrolases"/>
    <property type="match status" value="1"/>
</dbReference>
<evidence type="ECO:0000313" key="6">
    <source>
        <dbReference type="EMBL" id="PUZ51264.1"/>
    </source>
</evidence>
<dbReference type="InterPro" id="IPR002182">
    <property type="entry name" value="NB-ARC"/>
</dbReference>
<dbReference type="EMBL" id="CM009754">
    <property type="protein sequence ID" value="PUZ51264.1"/>
    <property type="molecule type" value="Genomic_DNA"/>
</dbReference>
<dbReference type="Gene3D" id="1.20.5.4130">
    <property type="match status" value="1"/>
</dbReference>
<feature type="domain" description="Disease resistance R13L4/SHOC-2-like LRR" evidence="5">
    <location>
        <begin position="527"/>
        <end position="827"/>
    </location>
</feature>
<dbReference type="InterPro" id="IPR058922">
    <property type="entry name" value="WHD_DRP"/>
</dbReference>
<dbReference type="AlphaFoldDB" id="A0A2T7D6S1"/>
<evidence type="ECO:0000313" key="7">
    <source>
        <dbReference type="Proteomes" id="UP000244336"/>
    </source>
</evidence>
<dbReference type="InterPro" id="IPR055414">
    <property type="entry name" value="LRR_R13L4/SHOC2-like"/>
</dbReference>
<dbReference type="PRINTS" id="PR00364">
    <property type="entry name" value="DISEASERSIST"/>
</dbReference>
<reference evidence="6 7" key="1">
    <citation type="submission" date="2018-04" db="EMBL/GenBank/DDBJ databases">
        <title>WGS assembly of Panicum hallii var. hallii HAL2.</title>
        <authorList>
            <person name="Lovell J."/>
            <person name="Jenkins J."/>
            <person name="Lowry D."/>
            <person name="Mamidi S."/>
            <person name="Sreedasyam A."/>
            <person name="Weng X."/>
            <person name="Barry K."/>
            <person name="Bonette J."/>
            <person name="Campitelli B."/>
            <person name="Daum C."/>
            <person name="Gordon S."/>
            <person name="Gould B."/>
            <person name="Lipzen A."/>
            <person name="MacQueen A."/>
            <person name="Palacio-Mejia J."/>
            <person name="Plott C."/>
            <person name="Shakirov E."/>
            <person name="Shu S."/>
            <person name="Yoshinaga Y."/>
            <person name="Zane M."/>
            <person name="Rokhsar D."/>
            <person name="Grimwood J."/>
            <person name="Schmutz J."/>
            <person name="Juenger T."/>
        </authorList>
    </citation>
    <scope>NUCLEOTIDE SEQUENCE [LARGE SCALE GENOMIC DNA]</scope>
    <source>
        <strain evidence="7">cv. HAL2</strain>
    </source>
</reference>
<gene>
    <name evidence="6" type="ORF">GQ55_6G168500</name>
</gene>
<dbReference type="SUPFAM" id="SSF52058">
    <property type="entry name" value="L domain-like"/>
    <property type="match status" value="1"/>
</dbReference>
<dbReference type="Gramene" id="PUZ51264">
    <property type="protein sequence ID" value="PUZ51264"/>
    <property type="gene ID" value="GQ55_6G168500"/>
</dbReference>
<evidence type="ECO:0000259" key="3">
    <source>
        <dbReference type="Pfam" id="PF00931"/>
    </source>
</evidence>
<dbReference type="SUPFAM" id="SSF52540">
    <property type="entry name" value="P-loop containing nucleoside triphosphate hydrolases"/>
    <property type="match status" value="1"/>
</dbReference>
<feature type="domain" description="Disease resistance protein winged helix" evidence="4">
    <location>
        <begin position="392"/>
        <end position="447"/>
    </location>
</feature>
<dbReference type="InterPro" id="IPR044974">
    <property type="entry name" value="Disease_R_plants"/>
</dbReference>
<evidence type="ECO:0000259" key="5">
    <source>
        <dbReference type="Pfam" id="PF23598"/>
    </source>
</evidence>
<accession>A0A2T7D6S1</accession>
<dbReference type="PANTHER" id="PTHR23155:SF999">
    <property type="entry name" value="NB-ARC DOMAIN CONTAINING PROTEIN, EXPRESSED"/>
    <property type="match status" value="1"/>
</dbReference>
<name>A0A2T7D6S1_9POAL</name>
<dbReference type="OrthoDB" id="6161812at2759"/>
<dbReference type="Gene3D" id="1.10.10.10">
    <property type="entry name" value="Winged helix-like DNA-binding domain superfamily/Winged helix DNA-binding domain"/>
    <property type="match status" value="1"/>
</dbReference>
<keyword evidence="2" id="KW-0611">Plant defense</keyword>
<dbReference type="InterPro" id="IPR032675">
    <property type="entry name" value="LRR_dom_sf"/>
</dbReference>
<sequence length="830" mass="93800">MEALDAQQAEWRRKVREMSYDMEDCVDLFMRRFGDGAGGGNSKAVGGLVAQLRMLWSRHNLARKIQKLKARVEDESRRRGRYRLLDDHAARGNQQPSASPVTMDPRISALYEEATALVGIDASLRKAIGWLTDEEEGEGARRQQLRVVSIVGFGGIGKSTLARRAYNETRGQFDCSAFVSVSRSPNMKRIFADILSGVGSQCDVSTDSEHQLIDKLREHLQDKRYLIVIDDIWSENAWKIISCAFVENDRRSRVITTTRHQNVASACLHTPNFHGHVHRVEPLNNADSRRLFFRRVFNSEDCPEDFQTTSEQILKKCGGVPLAIISLASTLACQSNVMVIETWEKMLNSLCYRLETSPSLEWMRHVLDLSYKDLCPNLRACMLYLGIFPEDWIAEGFVCDAYGHVPEEIAEGYFIELINRSIIQVAEFNEYNEAISCRVHDIMLDFIISKATEDNFFAIVGTADQQHIRTGNPSIRRVSFRIDHMECDRVLHLDVSHWSNDSLLLSCKIRSDCLGRSPPPPTNESMFCDLTIISKFHLLKYLKITSSRLSALFGTIRTLRHLRTLDIDADLRGQFPEDVCEAASLSAIIVSDSWAPKLPHGIGRLKALRVLKGFSVCSSSVEDIRGLGELSNLWELELRVDMVQGEPEAVALADALCKLSSWDNLRSLVLDYSGSSNIVELLTPPRRLRRLKVRRAFFPMVPDWTPLLSRLAFLDFRVGMLSSSGLHALARLPCLVHLALDVDQVLLRQGKLAIHSAAFPCLRKFCFSYRVPCDLVFEPGSMPNLHTLDMRFDAQTVAVATPSGFMLVRIEYLRFLTGIEHLQILTSFTA</sequence>
<keyword evidence="7" id="KW-1185">Reference proteome</keyword>
<dbReference type="InterPro" id="IPR027417">
    <property type="entry name" value="P-loop_NTPase"/>
</dbReference>
<feature type="domain" description="NB-ARC" evidence="3">
    <location>
        <begin position="124"/>
        <end position="301"/>
    </location>
</feature>
<organism evidence="6 7">
    <name type="scientific">Panicum hallii var. hallii</name>
    <dbReference type="NCBI Taxonomy" id="1504633"/>
    <lineage>
        <taxon>Eukaryota</taxon>
        <taxon>Viridiplantae</taxon>
        <taxon>Streptophyta</taxon>
        <taxon>Embryophyta</taxon>
        <taxon>Tracheophyta</taxon>
        <taxon>Spermatophyta</taxon>
        <taxon>Magnoliopsida</taxon>
        <taxon>Liliopsida</taxon>
        <taxon>Poales</taxon>
        <taxon>Poaceae</taxon>
        <taxon>PACMAD clade</taxon>
        <taxon>Panicoideae</taxon>
        <taxon>Panicodae</taxon>
        <taxon>Paniceae</taxon>
        <taxon>Panicinae</taxon>
        <taxon>Panicum</taxon>
        <taxon>Panicum sect. Panicum</taxon>
    </lineage>
</organism>
<proteinExistence type="predicted"/>
<evidence type="ECO:0000256" key="1">
    <source>
        <dbReference type="ARBA" id="ARBA00022737"/>
    </source>
</evidence>
<dbReference type="FunFam" id="3.40.50.300:FF:001091">
    <property type="entry name" value="Probable disease resistance protein At1g61300"/>
    <property type="match status" value="1"/>
</dbReference>
<dbReference type="InterPro" id="IPR042197">
    <property type="entry name" value="Apaf_helical"/>
</dbReference>
<feature type="non-terminal residue" evidence="6">
    <location>
        <position position="830"/>
    </location>
</feature>
<evidence type="ECO:0000256" key="2">
    <source>
        <dbReference type="ARBA" id="ARBA00022821"/>
    </source>
</evidence>
<evidence type="ECO:0000259" key="4">
    <source>
        <dbReference type="Pfam" id="PF23559"/>
    </source>
</evidence>
<dbReference type="Pfam" id="PF23559">
    <property type="entry name" value="WHD_DRP"/>
    <property type="match status" value="1"/>
</dbReference>
<dbReference type="Pfam" id="PF00931">
    <property type="entry name" value="NB-ARC"/>
    <property type="match status" value="1"/>
</dbReference>
<dbReference type="Proteomes" id="UP000244336">
    <property type="component" value="Chromosome 6"/>
</dbReference>
<dbReference type="Gene3D" id="3.80.10.10">
    <property type="entry name" value="Ribonuclease Inhibitor"/>
    <property type="match status" value="1"/>
</dbReference>